<proteinExistence type="predicted"/>
<dbReference type="EMBL" id="LAZR01023717">
    <property type="protein sequence ID" value="KKL77558.1"/>
    <property type="molecule type" value="Genomic_DNA"/>
</dbReference>
<dbReference type="Pfam" id="PF07460">
    <property type="entry name" value="NUMOD3"/>
    <property type="match status" value="1"/>
</dbReference>
<reference evidence="3" key="1">
    <citation type="journal article" date="2015" name="Nature">
        <title>Complex archaea that bridge the gap between prokaryotes and eukaryotes.</title>
        <authorList>
            <person name="Spang A."/>
            <person name="Saw J.H."/>
            <person name="Jorgensen S.L."/>
            <person name="Zaremba-Niedzwiedzka K."/>
            <person name="Martijn J."/>
            <person name="Lind A.E."/>
            <person name="van Eijk R."/>
            <person name="Schleper C."/>
            <person name="Guy L."/>
            <person name="Ettema T.J."/>
        </authorList>
    </citation>
    <scope>NUCLEOTIDE SEQUENCE</scope>
</reference>
<dbReference type="AlphaFoldDB" id="A0A0F9ETV4"/>
<name>A0A0F9ETV4_9ZZZZ</name>
<dbReference type="InterPro" id="IPR003611">
    <property type="entry name" value="NUMOD3"/>
</dbReference>
<dbReference type="SMART" id="SM00496">
    <property type="entry name" value="IENR2"/>
    <property type="match status" value="2"/>
</dbReference>
<evidence type="ECO:0000313" key="3">
    <source>
        <dbReference type="EMBL" id="KKL77558.1"/>
    </source>
</evidence>
<gene>
    <name evidence="3" type="ORF">LCGC14_2033680</name>
</gene>
<feature type="compositionally biased region" description="Basic residues" evidence="1">
    <location>
        <begin position="56"/>
        <end position="66"/>
    </location>
</feature>
<evidence type="ECO:0000259" key="2">
    <source>
        <dbReference type="SMART" id="SM00496"/>
    </source>
</evidence>
<feature type="domain" description="Nuclease associated modular" evidence="2">
    <location>
        <begin position="63"/>
        <end position="79"/>
    </location>
</feature>
<feature type="domain" description="Nuclease associated modular" evidence="2">
    <location>
        <begin position="46"/>
        <end position="62"/>
    </location>
</feature>
<dbReference type="GO" id="GO:0003677">
    <property type="term" value="F:DNA binding"/>
    <property type="evidence" value="ECO:0007669"/>
    <property type="project" value="InterPro"/>
</dbReference>
<comment type="caution">
    <text evidence="3">The sequence shown here is derived from an EMBL/GenBank/DDBJ whole genome shotgun (WGS) entry which is preliminary data.</text>
</comment>
<accession>A0A0F9ETV4</accession>
<sequence length="175" mass="20351">MRICPGCDKLLSYCTKTDRDKANKKSSVCKSCSKLSLPLPVGMMGKGKQHSENTKRKISLSHRGKKHTFESRRKMRLAAIRRIERNEGQCSPNYNPTACKLIEEYGKRYGYNFQHAENGGEFHIKELGYWVDGYDAEKNVVIEHDESYHFQQKEKDEARQEEIERLLGCEFIRIS</sequence>
<organism evidence="3">
    <name type="scientific">marine sediment metagenome</name>
    <dbReference type="NCBI Taxonomy" id="412755"/>
    <lineage>
        <taxon>unclassified sequences</taxon>
        <taxon>metagenomes</taxon>
        <taxon>ecological metagenomes</taxon>
    </lineage>
</organism>
<feature type="region of interest" description="Disordered" evidence="1">
    <location>
        <begin position="43"/>
        <end position="66"/>
    </location>
</feature>
<protein>
    <recommendedName>
        <fullName evidence="2">Nuclease associated modular domain-containing protein</fullName>
    </recommendedName>
</protein>
<evidence type="ECO:0000256" key="1">
    <source>
        <dbReference type="SAM" id="MobiDB-lite"/>
    </source>
</evidence>